<evidence type="ECO:0000313" key="2">
    <source>
        <dbReference type="Proteomes" id="UP000237511"/>
    </source>
</evidence>
<gene>
    <name evidence="1" type="ORF">ATY31_00430</name>
</gene>
<accession>A0A2S3YVV4</accession>
<dbReference type="EMBL" id="LODU01000001">
    <property type="protein sequence ID" value="POH35737.1"/>
    <property type="molecule type" value="Genomic_DNA"/>
</dbReference>
<name>A0A2S3YVV4_9HYPH</name>
<evidence type="ECO:0000313" key="1">
    <source>
        <dbReference type="EMBL" id="POH35737.1"/>
    </source>
</evidence>
<dbReference type="Proteomes" id="UP000237511">
    <property type="component" value="Unassembled WGS sequence"/>
</dbReference>
<sequence length="59" mass="6215">MAPEAKAKTAPVRLLYDTWAEGDQRIKAGTVLDLPIAAAKELIANGKAERADPLPGDDA</sequence>
<dbReference type="AlphaFoldDB" id="A0A2S3YVV4"/>
<proteinExistence type="predicted"/>
<organism evidence="1 2">
    <name type="scientific">Sinorhizobium americanum</name>
    <dbReference type="NCBI Taxonomy" id="194963"/>
    <lineage>
        <taxon>Bacteria</taxon>
        <taxon>Pseudomonadati</taxon>
        <taxon>Pseudomonadota</taxon>
        <taxon>Alphaproteobacteria</taxon>
        <taxon>Hyphomicrobiales</taxon>
        <taxon>Rhizobiaceae</taxon>
        <taxon>Sinorhizobium/Ensifer group</taxon>
        <taxon>Sinorhizobium</taxon>
    </lineage>
</organism>
<dbReference type="RefSeq" id="WP_097526790.1">
    <property type="nucleotide sequence ID" value="NZ_LODU01000001.1"/>
</dbReference>
<reference evidence="1 2" key="1">
    <citation type="journal article" date="2014" name="Syst. Appl. Microbiol.">
        <title>Microsymbionts of Phaseolus vulgaris in acid and alkaline soils of Mexico.</title>
        <authorList>
            <person name="Verastegui-Valdes M.M."/>
            <person name="Zhang Y.J."/>
            <person name="Rivera-Orduna F.N."/>
            <person name="Cheng H.P."/>
            <person name="Sui X.H."/>
            <person name="Wang E.T."/>
        </authorList>
    </citation>
    <scope>NUCLEOTIDE SEQUENCE [LARGE SCALE GENOMIC DNA]</scope>
    <source>
        <strain evidence="1 2">FG01</strain>
    </source>
</reference>
<comment type="caution">
    <text evidence="1">The sequence shown here is derived from an EMBL/GenBank/DDBJ whole genome shotgun (WGS) entry which is preliminary data.</text>
</comment>
<protein>
    <submittedName>
        <fullName evidence="1">Uncharacterized protein</fullName>
    </submittedName>
</protein>